<feature type="chain" id="PRO_5031181638" evidence="1">
    <location>
        <begin position="22"/>
        <end position="247"/>
    </location>
</feature>
<dbReference type="EMBL" id="JACHXH010000027">
    <property type="protein sequence ID" value="MBB3138060.1"/>
    <property type="molecule type" value="Genomic_DNA"/>
</dbReference>
<evidence type="ECO:0000313" key="3">
    <source>
        <dbReference type="Proteomes" id="UP000518315"/>
    </source>
</evidence>
<dbReference type="AlphaFoldDB" id="A0A7W5BS59"/>
<dbReference type="RefSeq" id="WP_245438571.1">
    <property type="nucleotide sequence ID" value="NZ_JACHXH010000027.1"/>
</dbReference>
<feature type="signal peptide" evidence="1">
    <location>
        <begin position="1"/>
        <end position="21"/>
    </location>
</feature>
<keyword evidence="3" id="KW-1185">Reference proteome</keyword>
<gene>
    <name evidence="2" type="ORF">FHS26_005830</name>
</gene>
<dbReference type="Proteomes" id="UP000518315">
    <property type="component" value="Unassembled WGS sequence"/>
</dbReference>
<keyword evidence="1" id="KW-0732">Signal</keyword>
<comment type="caution">
    <text evidence="2">The sequence shown here is derived from an EMBL/GenBank/DDBJ whole genome shotgun (WGS) entry which is preliminary data.</text>
</comment>
<name>A0A7W5BS59_9HYPH</name>
<evidence type="ECO:0000256" key="1">
    <source>
        <dbReference type="SAM" id="SignalP"/>
    </source>
</evidence>
<accession>A0A7W5BS59</accession>
<evidence type="ECO:0000313" key="2">
    <source>
        <dbReference type="EMBL" id="MBB3138060.1"/>
    </source>
</evidence>
<sequence length="247" mass="26178">MMKRAVTTSVIVAALISFAGASENAAAFDRPVKVDVVALHRDELNPDAKPKITCSRYPTFAVKEIDLGEVGAEKLALLAADAPCERADERERAIEDDTAGYVMGVSGGFVFFRAADGWNGGLPFVVYDAATGERLLNDSLEGDGFAAITSGKGELTLDFRRVYAASCSLYLEGAACAKTIAADTGLSPKQLPDCAAAYKAEMKRSPENAREIEKLPSVIVYPVELAYVAGDTARRPMDGAAACRTPS</sequence>
<protein>
    <submittedName>
        <fullName evidence="2">Uncharacterized protein</fullName>
    </submittedName>
</protein>
<organism evidence="2 3">
    <name type="scientific">Rhizobium pisi</name>
    <dbReference type="NCBI Taxonomy" id="574561"/>
    <lineage>
        <taxon>Bacteria</taxon>
        <taxon>Pseudomonadati</taxon>
        <taxon>Pseudomonadota</taxon>
        <taxon>Alphaproteobacteria</taxon>
        <taxon>Hyphomicrobiales</taxon>
        <taxon>Rhizobiaceae</taxon>
        <taxon>Rhizobium/Agrobacterium group</taxon>
        <taxon>Rhizobium</taxon>
    </lineage>
</organism>
<reference evidence="2 3" key="1">
    <citation type="submission" date="2020-08" db="EMBL/GenBank/DDBJ databases">
        <title>Genomic Encyclopedia of Type Strains, Phase III (KMG-III): the genomes of soil and plant-associated and newly described type strains.</title>
        <authorList>
            <person name="Whitman W."/>
        </authorList>
    </citation>
    <scope>NUCLEOTIDE SEQUENCE [LARGE SCALE GENOMIC DNA]</scope>
    <source>
        <strain evidence="2 3">CECT 4113</strain>
    </source>
</reference>
<proteinExistence type="predicted"/>